<evidence type="ECO:0000259" key="2">
    <source>
        <dbReference type="SMART" id="SM01389"/>
    </source>
</evidence>
<dbReference type="InterPro" id="IPR007178">
    <property type="entry name" value="Spt4_arch"/>
</dbReference>
<dbReference type="SUPFAM" id="SSF63393">
    <property type="entry name" value="RNA polymerase subunits"/>
    <property type="match status" value="1"/>
</dbReference>
<name>X1Q9X2_9ZZZZ</name>
<dbReference type="NCBIfam" id="NF041664">
    <property type="entry name" value="RNAP_arch_Epp"/>
    <property type="match status" value="1"/>
</dbReference>
<dbReference type="PANTHER" id="PTHR40704:SF1">
    <property type="entry name" value="TRANSCRIPTION ELONGATION FACTOR SPT4"/>
    <property type="match status" value="1"/>
</dbReference>
<evidence type="ECO:0000313" key="3">
    <source>
        <dbReference type="EMBL" id="GAI47845.1"/>
    </source>
</evidence>
<dbReference type="InterPro" id="IPR022800">
    <property type="entry name" value="Spt4/RpoE2_Znf"/>
</dbReference>
<dbReference type="SMART" id="SM01389">
    <property type="entry name" value="Spt4"/>
    <property type="match status" value="1"/>
</dbReference>
<dbReference type="PANTHER" id="PTHR40704">
    <property type="entry name" value="TRANSCRIPTION ELONGATION FACTOR SPT4"/>
    <property type="match status" value="1"/>
</dbReference>
<gene>
    <name evidence="3" type="ORF">S06H3_62365</name>
</gene>
<protein>
    <recommendedName>
        <fullName evidence="2">Spt4/RpoE2 zinc finger domain-containing protein</fullName>
    </recommendedName>
</protein>
<dbReference type="HAMAP" id="MF_00949">
    <property type="entry name" value="Spt4_arch"/>
    <property type="match status" value="1"/>
</dbReference>
<evidence type="ECO:0000256" key="1">
    <source>
        <dbReference type="ARBA" id="ARBA00023163"/>
    </source>
</evidence>
<dbReference type="InterPro" id="IPR029040">
    <property type="entry name" value="RPABC4/Spt4"/>
</dbReference>
<keyword evidence="1" id="KW-0804">Transcription</keyword>
<sequence length="61" mass="6721">MTEKACRNCNFITDQNTCPVCGAASLSGDWSGYIIVLDPESSEIAKRLKITQPGKYALRVR</sequence>
<dbReference type="AlphaFoldDB" id="X1Q9X2"/>
<accession>X1Q9X2</accession>
<comment type="caution">
    <text evidence="3">The sequence shown here is derived from an EMBL/GenBank/DDBJ whole genome shotgun (WGS) entry which is preliminary data.</text>
</comment>
<reference evidence="3" key="1">
    <citation type="journal article" date="2014" name="Front. Microbiol.">
        <title>High frequency of phylogenetically diverse reductive dehalogenase-homologous genes in deep subseafloor sedimentary metagenomes.</title>
        <authorList>
            <person name="Kawai M."/>
            <person name="Futagami T."/>
            <person name="Toyoda A."/>
            <person name="Takaki Y."/>
            <person name="Nishi S."/>
            <person name="Hori S."/>
            <person name="Arai W."/>
            <person name="Tsubouchi T."/>
            <person name="Morono Y."/>
            <person name="Uchiyama I."/>
            <person name="Ito T."/>
            <person name="Fujiyama A."/>
            <person name="Inagaki F."/>
            <person name="Takami H."/>
        </authorList>
    </citation>
    <scope>NUCLEOTIDE SEQUENCE</scope>
    <source>
        <strain evidence="3">Expedition CK06-06</strain>
    </source>
</reference>
<proteinExistence type="inferred from homology"/>
<dbReference type="InterPro" id="IPR038589">
    <property type="entry name" value="Spt4_dom_sf"/>
</dbReference>
<dbReference type="Gene3D" id="2.20.28.90">
    <property type="match status" value="1"/>
</dbReference>
<organism evidence="3">
    <name type="scientific">marine sediment metagenome</name>
    <dbReference type="NCBI Taxonomy" id="412755"/>
    <lineage>
        <taxon>unclassified sequences</taxon>
        <taxon>metagenomes</taxon>
        <taxon>ecological metagenomes</taxon>
    </lineage>
</organism>
<dbReference type="EMBL" id="BARV01041096">
    <property type="protein sequence ID" value="GAI47845.1"/>
    <property type="molecule type" value="Genomic_DNA"/>
</dbReference>
<dbReference type="Pfam" id="PF06093">
    <property type="entry name" value="Spt4"/>
    <property type="match status" value="1"/>
</dbReference>
<feature type="domain" description="Spt4/RpoE2 zinc finger" evidence="2">
    <location>
        <begin position="3"/>
        <end position="61"/>
    </location>
</feature>
<dbReference type="GO" id="GO:0006355">
    <property type="term" value="P:regulation of DNA-templated transcription"/>
    <property type="evidence" value="ECO:0007669"/>
    <property type="project" value="InterPro"/>
</dbReference>